<dbReference type="PATRIC" id="fig|1618444.3.peg.40"/>
<dbReference type="PIRSF" id="PIRSF001456">
    <property type="entry name" value="Chorismate_synth"/>
    <property type="match status" value="1"/>
</dbReference>
<feature type="binding site" evidence="7">
    <location>
        <begin position="302"/>
        <end position="306"/>
    </location>
    <ligand>
        <name>FMN</name>
        <dbReference type="ChEBI" id="CHEBI:58210"/>
    </ligand>
</feature>
<protein>
    <recommendedName>
        <fullName evidence="3 7">Chorismate synthase</fullName>
        <shortName evidence="7">CS</shortName>
        <ecNumber evidence="3 7">4.2.3.5</ecNumber>
    </recommendedName>
    <alternativeName>
        <fullName evidence="7">5-enolpyruvylshikimate-3-phosphate phospholyase</fullName>
    </alternativeName>
</protein>
<dbReference type="CDD" id="cd07304">
    <property type="entry name" value="Chorismate_synthase"/>
    <property type="match status" value="1"/>
</dbReference>
<dbReference type="SUPFAM" id="SSF103263">
    <property type="entry name" value="Chorismate synthase, AroC"/>
    <property type="match status" value="1"/>
</dbReference>
<dbReference type="NCBIfam" id="TIGR00033">
    <property type="entry name" value="aroC"/>
    <property type="match status" value="1"/>
</dbReference>
<keyword evidence="6 7" id="KW-0456">Lyase</keyword>
<name>A0A0G1KJD1_9BACT</name>
<dbReference type="PANTHER" id="PTHR21085:SF0">
    <property type="entry name" value="CHORISMATE SYNTHASE"/>
    <property type="match status" value="1"/>
</dbReference>
<dbReference type="AlphaFoldDB" id="A0A0G1KJD1"/>
<comment type="catalytic activity">
    <reaction evidence="7 8">
        <text>5-O-(1-carboxyvinyl)-3-phosphoshikimate = chorismate + phosphate</text>
        <dbReference type="Rhea" id="RHEA:21020"/>
        <dbReference type="ChEBI" id="CHEBI:29748"/>
        <dbReference type="ChEBI" id="CHEBI:43474"/>
        <dbReference type="ChEBI" id="CHEBI:57701"/>
        <dbReference type="EC" id="4.2.3.5"/>
    </reaction>
</comment>
<dbReference type="PROSITE" id="PS00787">
    <property type="entry name" value="CHORISMATE_SYNTHASE_1"/>
    <property type="match status" value="1"/>
</dbReference>
<dbReference type="InterPro" id="IPR035904">
    <property type="entry name" value="Chorismate_synth_AroC_sf"/>
</dbReference>
<dbReference type="PANTHER" id="PTHR21085">
    <property type="entry name" value="CHORISMATE SYNTHASE"/>
    <property type="match status" value="1"/>
</dbReference>
<evidence type="ECO:0000256" key="1">
    <source>
        <dbReference type="ARBA" id="ARBA00005044"/>
    </source>
</evidence>
<comment type="similarity">
    <text evidence="2 7 8">Belongs to the chorismate synthase family.</text>
</comment>
<evidence type="ECO:0000256" key="8">
    <source>
        <dbReference type="RuleBase" id="RU000605"/>
    </source>
</evidence>
<sequence>MAGNTFGQLFRVTTFGESHGGAVGCVVDGCPPGLIISVEDIQKDLDRRRPGQSKITSPRKEEDKIEILSGVFEGKTTGAPIMLMAKNKDARPEDYEKLKDVFRPSHADFTYEKKYGIRNWKGSGRASARETLARVVAGTLAKKFLKEKLAMEFLAYVEQVGEIKTKIDFNKVTSEQIESNIIRCPDKKVAEKMIQLIEEVKNKSDSVGGVILGVIKNILPGLGEPVFDKLSADLGKAMLSIPAVKGFEIGSGFEGVKIRGSQHNDSFYLDENKKIRTKTNFSGGIQGGISNGENIYFRVAFKPVSTIRKEQMTVDSKGQTVKLEATGRHDPCVLPRAVPIVEAMAALVIVDHYLRHKAQNL</sequence>
<dbReference type="Proteomes" id="UP000034063">
    <property type="component" value="Unassembled WGS sequence"/>
</dbReference>
<feature type="binding site" evidence="7">
    <location>
        <position position="287"/>
    </location>
    <ligand>
        <name>FMN</name>
        <dbReference type="ChEBI" id="CHEBI:58210"/>
    </ligand>
</feature>
<dbReference type="FunFam" id="3.60.150.10:FF:000003">
    <property type="entry name" value="Chorismate synthase"/>
    <property type="match status" value="1"/>
</dbReference>
<dbReference type="EMBL" id="LCIB01000001">
    <property type="protein sequence ID" value="KKT48034.1"/>
    <property type="molecule type" value="Genomic_DNA"/>
</dbReference>
<feature type="binding site" evidence="7">
    <location>
        <position position="48"/>
    </location>
    <ligand>
        <name>NADP(+)</name>
        <dbReference type="ChEBI" id="CHEBI:58349"/>
    </ligand>
</feature>
<dbReference type="NCBIfam" id="NF003793">
    <property type="entry name" value="PRK05382.1"/>
    <property type="match status" value="1"/>
</dbReference>
<dbReference type="GO" id="GO:0008652">
    <property type="term" value="P:amino acid biosynthetic process"/>
    <property type="evidence" value="ECO:0007669"/>
    <property type="project" value="UniProtKB-KW"/>
</dbReference>
<comment type="pathway">
    <text evidence="1 7 8">Metabolic intermediate biosynthesis; chorismate biosynthesis; chorismate from D-erythrose 4-phosphate and phosphoenolpyruvate: step 7/7.</text>
</comment>
<comment type="subunit">
    <text evidence="7">Homotetramer.</text>
</comment>
<keyword evidence="7" id="KW-0274">FAD</keyword>
<evidence type="ECO:0000256" key="7">
    <source>
        <dbReference type="HAMAP-Rule" id="MF_00300"/>
    </source>
</evidence>
<comment type="caution">
    <text evidence="9">The sequence shown here is derived from an EMBL/GenBank/DDBJ whole genome shotgun (WGS) entry which is preliminary data.</text>
</comment>
<dbReference type="Gene3D" id="3.60.150.10">
    <property type="entry name" value="Chorismate synthase AroC"/>
    <property type="match status" value="1"/>
</dbReference>
<dbReference type="InterPro" id="IPR020541">
    <property type="entry name" value="Chorismate_synthase_CS"/>
</dbReference>
<dbReference type="GO" id="GO:0009073">
    <property type="term" value="P:aromatic amino acid family biosynthetic process"/>
    <property type="evidence" value="ECO:0007669"/>
    <property type="project" value="UniProtKB-KW"/>
</dbReference>
<comment type="function">
    <text evidence="7">Catalyzes the anti-1,4-elimination of the C-3 phosphate and the C-6 proR hydrogen from 5-enolpyruvylshikimate-3-phosphate (EPSP) to yield chorismate, which is the branch point compound that serves as the starting substrate for the three terminal pathways of aromatic amino acid biosynthesis. This reaction introduces a second double bond into the aromatic ring system.</text>
</comment>
<keyword evidence="4 7" id="KW-0028">Amino-acid biosynthesis</keyword>
<dbReference type="PROSITE" id="PS00789">
    <property type="entry name" value="CHORISMATE_SYNTHASE_3"/>
    <property type="match status" value="1"/>
</dbReference>
<evidence type="ECO:0000256" key="5">
    <source>
        <dbReference type="ARBA" id="ARBA00023141"/>
    </source>
</evidence>
<keyword evidence="7" id="KW-0521">NADP</keyword>
<gene>
    <name evidence="7" type="primary">aroC</name>
    <name evidence="9" type="ORF">UW37_C0001G0039</name>
</gene>
<dbReference type="HAMAP" id="MF_00300">
    <property type="entry name" value="Chorismate_synth"/>
    <property type="match status" value="1"/>
</dbReference>
<evidence type="ECO:0000313" key="10">
    <source>
        <dbReference type="Proteomes" id="UP000034063"/>
    </source>
</evidence>
<dbReference type="PROSITE" id="PS00788">
    <property type="entry name" value="CHORISMATE_SYNTHASE_2"/>
    <property type="match status" value="1"/>
</dbReference>
<keyword evidence="7" id="KW-0285">Flavoprotein</keyword>
<dbReference type="GO" id="GO:0005829">
    <property type="term" value="C:cytosol"/>
    <property type="evidence" value="ECO:0007669"/>
    <property type="project" value="TreeGrafter"/>
</dbReference>
<reference evidence="9 10" key="1">
    <citation type="journal article" date="2015" name="Nature">
        <title>rRNA introns, odd ribosomes, and small enigmatic genomes across a large radiation of phyla.</title>
        <authorList>
            <person name="Brown C.T."/>
            <person name="Hug L.A."/>
            <person name="Thomas B.C."/>
            <person name="Sharon I."/>
            <person name="Castelle C.J."/>
            <person name="Singh A."/>
            <person name="Wilkins M.J."/>
            <person name="Williams K.H."/>
            <person name="Banfield J.F."/>
        </authorList>
    </citation>
    <scope>NUCLEOTIDE SEQUENCE [LARGE SCALE GENOMIC DNA]</scope>
</reference>
<dbReference type="GO" id="GO:0009423">
    <property type="term" value="P:chorismate biosynthetic process"/>
    <property type="evidence" value="ECO:0007669"/>
    <property type="project" value="UniProtKB-UniRule"/>
</dbReference>
<feature type="binding site" evidence="7">
    <location>
        <begin position="125"/>
        <end position="127"/>
    </location>
    <ligand>
        <name>FMN</name>
        <dbReference type="ChEBI" id="CHEBI:58210"/>
    </ligand>
</feature>
<organism evidence="9 10">
    <name type="scientific">Candidatus Gottesmanbacteria bacterium GW2011_GWA2_44_17</name>
    <dbReference type="NCBI Taxonomy" id="1618444"/>
    <lineage>
        <taxon>Bacteria</taxon>
        <taxon>Candidatus Gottesmaniibacteriota</taxon>
    </lineage>
</organism>
<dbReference type="UniPathway" id="UPA00053">
    <property type="reaction ID" value="UER00090"/>
</dbReference>
<keyword evidence="7" id="KW-0288">FMN</keyword>
<evidence type="ECO:0000256" key="2">
    <source>
        <dbReference type="ARBA" id="ARBA00008014"/>
    </source>
</evidence>
<keyword evidence="5 7" id="KW-0057">Aromatic amino acid biosynthesis</keyword>
<dbReference type="GO" id="GO:0010181">
    <property type="term" value="F:FMN binding"/>
    <property type="evidence" value="ECO:0007669"/>
    <property type="project" value="TreeGrafter"/>
</dbReference>
<feature type="binding site" evidence="7">
    <location>
        <position position="328"/>
    </location>
    <ligand>
        <name>FMN</name>
        <dbReference type="ChEBI" id="CHEBI:58210"/>
    </ligand>
</feature>
<dbReference type="Pfam" id="PF01264">
    <property type="entry name" value="Chorismate_synt"/>
    <property type="match status" value="1"/>
</dbReference>
<comment type="caution">
    <text evidence="7">Lacks conserved residue(s) required for the propagation of feature annotation.</text>
</comment>
<evidence type="ECO:0000256" key="4">
    <source>
        <dbReference type="ARBA" id="ARBA00022605"/>
    </source>
</evidence>
<feature type="binding site" evidence="7">
    <location>
        <position position="54"/>
    </location>
    <ligand>
        <name>NADP(+)</name>
        <dbReference type="ChEBI" id="CHEBI:58349"/>
    </ligand>
</feature>
<proteinExistence type="inferred from homology"/>
<comment type="cofactor">
    <cofactor evidence="7 8">
        <name>FMNH2</name>
        <dbReference type="ChEBI" id="CHEBI:57618"/>
    </cofactor>
    <text evidence="7 8">Reduced FMN (FMNH(2)).</text>
</comment>
<dbReference type="EC" id="4.2.3.5" evidence="3 7"/>
<evidence type="ECO:0000256" key="3">
    <source>
        <dbReference type="ARBA" id="ARBA00013036"/>
    </source>
</evidence>
<evidence type="ECO:0000256" key="6">
    <source>
        <dbReference type="ARBA" id="ARBA00023239"/>
    </source>
</evidence>
<dbReference type="InterPro" id="IPR000453">
    <property type="entry name" value="Chorismate_synth"/>
</dbReference>
<accession>A0A0G1KJD1</accession>
<evidence type="ECO:0000313" key="9">
    <source>
        <dbReference type="EMBL" id="KKT48034.1"/>
    </source>
</evidence>
<dbReference type="GO" id="GO:0004107">
    <property type="term" value="F:chorismate synthase activity"/>
    <property type="evidence" value="ECO:0007669"/>
    <property type="project" value="UniProtKB-UniRule"/>
</dbReference>